<dbReference type="PANTHER" id="PTHR43736">
    <property type="entry name" value="ADP-RIBOSE PYROPHOSPHATASE"/>
    <property type="match status" value="1"/>
</dbReference>
<dbReference type="InterPro" id="IPR020084">
    <property type="entry name" value="NUDIX_hydrolase_CS"/>
</dbReference>
<dbReference type="EMBL" id="BAABHJ010000020">
    <property type="protein sequence ID" value="GAA4612504.1"/>
    <property type="molecule type" value="Genomic_DNA"/>
</dbReference>
<evidence type="ECO:0000256" key="2">
    <source>
        <dbReference type="ARBA" id="ARBA00022801"/>
    </source>
</evidence>
<dbReference type="PANTHER" id="PTHR43736:SF1">
    <property type="entry name" value="DIHYDRONEOPTERIN TRIPHOSPHATE DIPHOSPHATASE"/>
    <property type="match status" value="1"/>
</dbReference>
<accession>A0ABP8TR12</accession>
<evidence type="ECO:0000259" key="4">
    <source>
        <dbReference type="PROSITE" id="PS51462"/>
    </source>
</evidence>
<dbReference type="PROSITE" id="PS00893">
    <property type="entry name" value="NUDIX_BOX"/>
    <property type="match status" value="1"/>
</dbReference>
<comment type="similarity">
    <text evidence="1 3">Belongs to the Nudix hydrolase family.</text>
</comment>
<evidence type="ECO:0000256" key="3">
    <source>
        <dbReference type="RuleBase" id="RU003476"/>
    </source>
</evidence>
<gene>
    <name evidence="5" type="ORF">GCM10023195_53660</name>
</gene>
<dbReference type="PRINTS" id="PR00502">
    <property type="entry name" value="NUDIXFAMILY"/>
</dbReference>
<dbReference type="SUPFAM" id="SSF55811">
    <property type="entry name" value="Nudix"/>
    <property type="match status" value="1"/>
</dbReference>
<dbReference type="InterPro" id="IPR020476">
    <property type="entry name" value="Nudix_hydrolase"/>
</dbReference>
<evidence type="ECO:0000313" key="5">
    <source>
        <dbReference type="EMBL" id="GAA4612504.1"/>
    </source>
</evidence>
<name>A0ABP8TR12_9ACTN</name>
<dbReference type="CDD" id="cd02883">
    <property type="entry name" value="NUDIX_Hydrolase"/>
    <property type="match status" value="1"/>
</dbReference>
<organism evidence="5 6">
    <name type="scientific">Actinoallomurus liliacearum</name>
    <dbReference type="NCBI Taxonomy" id="1080073"/>
    <lineage>
        <taxon>Bacteria</taxon>
        <taxon>Bacillati</taxon>
        <taxon>Actinomycetota</taxon>
        <taxon>Actinomycetes</taxon>
        <taxon>Streptosporangiales</taxon>
        <taxon>Thermomonosporaceae</taxon>
        <taxon>Actinoallomurus</taxon>
    </lineage>
</organism>
<feature type="domain" description="Nudix hydrolase" evidence="4">
    <location>
        <begin position="28"/>
        <end position="158"/>
    </location>
</feature>
<reference evidence="6" key="1">
    <citation type="journal article" date="2019" name="Int. J. Syst. Evol. Microbiol.">
        <title>The Global Catalogue of Microorganisms (GCM) 10K type strain sequencing project: providing services to taxonomists for standard genome sequencing and annotation.</title>
        <authorList>
            <consortium name="The Broad Institute Genomics Platform"/>
            <consortium name="The Broad Institute Genome Sequencing Center for Infectious Disease"/>
            <person name="Wu L."/>
            <person name="Ma J."/>
        </authorList>
    </citation>
    <scope>NUCLEOTIDE SEQUENCE [LARGE SCALE GENOMIC DNA]</scope>
    <source>
        <strain evidence="6">JCM 17938</strain>
    </source>
</reference>
<evidence type="ECO:0000256" key="1">
    <source>
        <dbReference type="ARBA" id="ARBA00005582"/>
    </source>
</evidence>
<comment type="caution">
    <text evidence="5">The sequence shown here is derived from an EMBL/GenBank/DDBJ whole genome shotgun (WGS) entry which is preliminary data.</text>
</comment>
<dbReference type="PROSITE" id="PS51462">
    <property type="entry name" value="NUDIX"/>
    <property type="match status" value="1"/>
</dbReference>
<protein>
    <recommendedName>
        <fullName evidence="4">Nudix hydrolase domain-containing protein</fullName>
    </recommendedName>
</protein>
<proteinExistence type="inferred from homology"/>
<evidence type="ECO:0000313" key="6">
    <source>
        <dbReference type="Proteomes" id="UP001500212"/>
    </source>
</evidence>
<dbReference type="Pfam" id="PF00293">
    <property type="entry name" value="NUDIX"/>
    <property type="match status" value="1"/>
</dbReference>
<dbReference type="InterPro" id="IPR015797">
    <property type="entry name" value="NUDIX_hydrolase-like_dom_sf"/>
</dbReference>
<dbReference type="Gene3D" id="3.90.79.10">
    <property type="entry name" value="Nucleoside Triphosphate Pyrophosphohydrolase"/>
    <property type="match status" value="1"/>
</dbReference>
<sequence>MHGEAVRCTRRLKRHGGGGTETGRVGMPEQVVTAALVVIPGPGETVTFVRQEHGPYADFWLLPGGKVEFGEPISEAARREALEESGCRVTDLSLTGAYEILGPDHHFVVWAHRSKHVLQVPRDFQGHHVTGVRQVPWNAVEPHPTDMPILNDAGAAAYPRELIDHRMRRVGIVMTNLLNGETFGAAEPW</sequence>
<keyword evidence="2 3" id="KW-0378">Hydrolase</keyword>
<keyword evidence="6" id="KW-1185">Reference proteome</keyword>
<dbReference type="InterPro" id="IPR000086">
    <property type="entry name" value="NUDIX_hydrolase_dom"/>
</dbReference>
<dbReference type="Proteomes" id="UP001500212">
    <property type="component" value="Unassembled WGS sequence"/>
</dbReference>